<sequence>MKITGRAPSAAARPASPCSVRRRPRSSLCTLPRCSAYCWESSWSPSSVTAPPETRLSRVAERQEQAEVNGVSVASSVMTWTSGSA</sequence>
<dbReference type="Proteomes" id="UP001139648">
    <property type="component" value="Unassembled WGS sequence"/>
</dbReference>
<keyword evidence="3" id="KW-1185">Reference proteome</keyword>
<accession>A0A9X2GMH2</accession>
<evidence type="ECO:0000313" key="3">
    <source>
        <dbReference type="Proteomes" id="UP001139648"/>
    </source>
</evidence>
<gene>
    <name evidence="2" type="ORF">HD597_007497</name>
</gene>
<dbReference type="AlphaFoldDB" id="A0A9X2GMH2"/>
<comment type="caution">
    <text evidence="2">The sequence shown here is derived from an EMBL/GenBank/DDBJ whole genome shotgun (WGS) entry which is preliminary data.</text>
</comment>
<evidence type="ECO:0000313" key="2">
    <source>
        <dbReference type="EMBL" id="MCP2360477.1"/>
    </source>
</evidence>
<name>A0A9X2GMH2_9ACTN</name>
<protein>
    <submittedName>
        <fullName evidence="2">Uncharacterized protein</fullName>
    </submittedName>
</protein>
<feature type="compositionally biased region" description="Low complexity" evidence="1">
    <location>
        <begin position="1"/>
        <end position="19"/>
    </location>
</feature>
<dbReference type="RefSeq" id="WP_253748438.1">
    <property type="nucleotide sequence ID" value="NZ_BAABKA010000108.1"/>
</dbReference>
<proteinExistence type="predicted"/>
<reference evidence="2" key="1">
    <citation type="submission" date="2022-06" db="EMBL/GenBank/DDBJ databases">
        <title>Sequencing the genomes of 1000 actinobacteria strains.</title>
        <authorList>
            <person name="Klenk H.-P."/>
        </authorList>
    </citation>
    <scope>NUCLEOTIDE SEQUENCE</scope>
    <source>
        <strain evidence="2">DSM 46694</strain>
    </source>
</reference>
<evidence type="ECO:0000256" key="1">
    <source>
        <dbReference type="SAM" id="MobiDB-lite"/>
    </source>
</evidence>
<feature type="region of interest" description="Disordered" evidence="1">
    <location>
        <begin position="1"/>
        <end position="24"/>
    </location>
</feature>
<dbReference type="EMBL" id="JAMZEB010000002">
    <property type="protein sequence ID" value="MCP2360477.1"/>
    <property type="molecule type" value="Genomic_DNA"/>
</dbReference>
<organism evidence="2 3">
    <name type="scientific">Nonomuraea thailandensis</name>
    <dbReference type="NCBI Taxonomy" id="1188745"/>
    <lineage>
        <taxon>Bacteria</taxon>
        <taxon>Bacillati</taxon>
        <taxon>Actinomycetota</taxon>
        <taxon>Actinomycetes</taxon>
        <taxon>Streptosporangiales</taxon>
        <taxon>Streptosporangiaceae</taxon>
        <taxon>Nonomuraea</taxon>
    </lineage>
</organism>